<accession>A0ABS4I854</accession>
<dbReference type="RefSeq" id="WP_167056998.1">
    <property type="nucleotide sequence ID" value="NZ_JAAOZR010000014.1"/>
</dbReference>
<evidence type="ECO:0000313" key="4">
    <source>
        <dbReference type="EMBL" id="MBP1967112.1"/>
    </source>
</evidence>
<name>A0ABS4I854_9BACL</name>
<organism evidence="4 5">
    <name type="scientific">Paenibacillus aceris</name>
    <dbReference type="NCBI Taxonomy" id="869555"/>
    <lineage>
        <taxon>Bacteria</taxon>
        <taxon>Bacillati</taxon>
        <taxon>Bacillota</taxon>
        <taxon>Bacilli</taxon>
        <taxon>Bacillales</taxon>
        <taxon>Paenibacillaceae</taxon>
        <taxon>Paenibacillus</taxon>
    </lineage>
</organism>
<keyword evidence="2" id="KW-1133">Transmembrane helix</keyword>
<feature type="transmembrane region" description="Helical" evidence="2">
    <location>
        <begin position="20"/>
        <end position="37"/>
    </location>
</feature>
<dbReference type="InterPro" id="IPR018711">
    <property type="entry name" value="NAGPA"/>
</dbReference>
<feature type="compositionally biased region" description="Polar residues" evidence="1">
    <location>
        <begin position="367"/>
        <end position="389"/>
    </location>
</feature>
<sequence>MKIATDSHKQIQGWSWLKRILGAVALLGFLSSSFLYLTPLGTNIRLFLANTVIETQHRDWAWIFVGVKKRDEMINAMGLMSDANAKEPQDLSAITISKHKGELTKVEDISGHGWVGKKMYIYDPRALRVVVPNTVGQGERITSMVQRTGAVAGVNGGGFDDPQGLGNGFAPVGVIMSGGKILYTGVDGTVPQHVVAFTKEGKLVIGKYPIDQLLQMHVTDAVSFYPRVIANGKALPIEGDGLNPRTAIGQRADGVIILVVIDGRQPPYSIGATLKEVQDLLLAEGCINAGFLDGGASSEMVVNGQLITKPSSKYGERRLPSALLVFEHPDKIQVPNIWDGLTKIDPGGAYDNPDYIADMQKQHANKPKTTPTPNAKASATRTPEPTQTPGVIETPSPSPEGSMTPSPGVTPSVKPTVSPTTAVTPTSRPSVSPTPGVTPAETPIGTPSEKNK</sequence>
<evidence type="ECO:0000259" key="3">
    <source>
        <dbReference type="Pfam" id="PF09992"/>
    </source>
</evidence>
<feature type="compositionally biased region" description="Low complexity" evidence="1">
    <location>
        <begin position="404"/>
        <end position="439"/>
    </location>
</feature>
<evidence type="ECO:0000256" key="2">
    <source>
        <dbReference type="SAM" id="Phobius"/>
    </source>
</evidence>
<evidence type="ECO:0000313" key="5">
    <source>
        <dbReference type="Proteomes" id="UP001519344"/>
    </source>
</evidence>
<dbReference type="Pfam" id="PF09992">
    <property type="entry name" value="NAGPA"/>
    <property type="match status" value="1"/>
</dbReference>
<proteinExistence type="predicted"/>
<feature type="domain" description="Phosphodiester glycosidase" evidence="3">
    <location>
        <begin position="149"/>
        <end position="326"/>
    </location>
</feature>
<dbReference type="EMBL" id="JAGGKV010000029">
    <property type="protein sequence ID" value="MBP1967112.1"/>
    <property type="molecule type" value="Genomic_DNA"/>
</dbReference>
<keyword evidence="2" id="KW-0812">Transmembrane</keyword>
<keyword evidence="2" id="KW-0472">Membrane</keyword>
<gene>
    <name evidence="4" type="ORF">J2Z65_006376</name>
</gene>
<reference evidence="4 5" key="1">
    <citation type="submission" date="2021-03" db="EMBL/GenBank/DDBJ databases">
        <title>Genomic Encyclopedia of Type Strains, Phase IV (KMG-IV): sequencing the most valuable type-strain genomes for metagenomic binning, comparative biology and taxonomic classification.</title>
        <authorList>
            <person name="Goeker M."/>
        </authorList>
    </citation>
    <scope>NUCLEOTIDE SEQUENCE [LARGE SCALE GENOMIC DNA]</scope>
    <source>
        <strain evidence="4 5">DSM 24950</strain>
    </source>
</reference>
<dbReference type="PANTHER" id="PTHR40446:SF2">
    <property type="entry name" value="N-ACETYLGLUCOSAMINE-1-PHOSPHODIESTER ALPHA-N-ACETYLGLUCOSAMINIDASE"/>
    <property type="match status" value="1"/>
</dbReference>
<evidence type="ECO:0000256" key="1">
    <source>
        <dbReference type="SAM" id="MobiDB-lite"/>
    </source>
</evidence>
<dbReference type="Proteomes" id="UP001519344">
    <property type="component" value="Unassembled WGS sequence"/>
</dbReference>
<feature type="region of interest" description="Disordered" evidence="1">
    <location>
        <begin position="363"/>
        <end position="452"/>
    </location>
</feature>
<dbReference type="PANTHER" id="PTHR40446">
    <property type="entry name" value="N-ACETYLGLUCOSAMINE-1-PHOSPHODIESTER ALPHA-N-ACETYLGLUCOSAMINIDASE"/>
    <property type="match status" value="1"/>
</dbReference>
<protein>
    <submittedName>
        <fullName evidence="4">Exopolysaccharide biosynthesis protein</fullName>
    </submittedName>
</protein>
<comment type="caution">
    <text evidence="4">The sequence shown here is derived from an EMBL/GenBank/DDBJ whole genome shotgun (WGS) entry which is preliminary data.</text>
</comment>
<keyword evidence="5" id="KW-1185">Reference proteome</keyword>